<dbReference type="EMBL" id="CP090145">
    <property type="protein sequence ID" value="UOX33209.1"/>
    <property type="molecule type" value="Genomic_DNA"/>
</dbReference>
<dbReference type="Proteomes" id="UP000830454">
    <property type="component" value="Chromosome"/>
</dbReference>
<keyword evidence="1" id="KW-0732">Signal</keyword>
<proteinExistence type="predicted"/>
<reference evidence="2" key="2">
    <citation type="submission" date="2022-04" db="EMBL/GenBank/DDBJ databases">
        <title>Complete Genome Sequence of Flavobacterium sediminilitoris YSM-43, Isolated from a Tidal Sediment.</title>
        <authorList>
            <person name="Lee P.A."/>
        </authorList>
    </citation>
    <scope>NUCLEOTIDE SEQUENCE</scope>
    <source>
        <strain evidence="2">YSM-43</strain>
    </source>
</reference>
<name>A0ABY4HK21_9FLAO</name>
<dbReference type="RefSeq" id="WP_246915895.1">
    <property type="nucleotide sequence ID" value="NZ_CP090145.1"/>
</dbReference>
<gene>
    <name evidence="2" type="ORF">LXD69_14325</name>
</gene>
<dbReference type="NCBIfam" id="TIGR03519">
    <property type="entry name" value="T9SS_PorP_fam"/>
    <property type="match status" value="1"/>
</dbReference>
<feature type="signal peptide" evidence="1">
    <location>
        <begin position="1"/>
        <end position="26"/>
    </location>
</feature>
<evidence type="ECO:0000313" key="2">
    <source>
        <dbReference type="EMBL" id="UOX33209.1"/>
    </source>
</evidence>
<dbReference type="Pfam" id="PF11751">
    <property type="entry name" value="PorP_SprF"/>
    <property type="match status" value="1"/>
</dbReference>
<reference evidence="2" key="1">
    <citation type="submission" date="2021-12" db="EMBL/GenBank/DDBJ databases">
        <authorList>
            <person name="Cha I.-T."/>
            <person name="Lee K.-E."/>
            <person name="Park S.-J."/>
        </authorList>
    </citation>
    <scope>NUCLEOTIDE SEQUENCE</scope>
    <source>
        <strain evidence="2">YSM-43</strain>
    </source>
</reference>
<organism evidence="2 3">
    <name type="scientific">Flavobacterium sediminilitoris</name>
    <dbReference type="NCBI Taxonomy" id="2024526"/>
    <lineage>
        <taxon>Bacteria</taxon>
        <taxon>Pseudomonadati</taxon>
        <taxon>Bacteroidota</taxon>
        <taxon>Flavobacteriia</taxon>
        <taxon>Flavobacteriales</taxon>
        <taxon>Flavobacteriaceae</taxon>
        <taxon>Flavobacterium</taxon>
    </lineage>
</organism>
<dbReference type="InterPro" id="IPR019861">
    <property type="entry name" value="PorP/SprF_Bacteroidetes"/>
</dbReference>
<protein>
    <submittedName>
        <fullName evidence="2">Type IX secretion system membrane protein PorP/SprF</fullName>
    </submittedName>
</protein>
<evidence type="ECO:0000313" key="3">
    <source>
        <dbReference type="Proteomes" id="UP000830454"/>
    </source>
</evidence>
<accession>A0ABY4HK21</accession>
<feature type="chain" id="PRO_5046682281" evidence="1">
    <location>
        <begin position="27"/>
        <end position="310"/>
    </location>
</feature>
<evidence type="ECO:0000256" key="1">
    <source>
        <dbReference type="SAM" id="SignalP"/>
    </source>
</evidence>
<sequence>MKKTNNILRKFLLVILITFCKNSLLGQQQPQYTQYMYNTMSINPGYTGTNGRLEAILLHRSQWIGIDGAPVTQSLGVHGKLGEYTGLGLSVINDKIGPQSQQYFNGNFAYHIKMSEKTILSLGINAGFNLLNIDWSKGTYRSQTDNAFNENLNNNTRLIIGTGGFLYGENWYLGLSIPNFIITESYDDIKESIIRRKTHYYLQGGYVFDLSPSLKFKPAFLAKLVEGAPVTYDASANFMINEKFVIGAGYRFTDAFSALAGFQITNSIFVGYAYDHSITDLQKYNDGSHEIILKFNLNDKAKLARSPRFF</sequence>
<keyword evidence="3" id="KW-1185">Reference proteome</keyword>